<feature type="coiled-coil region" evidence="1">
    <location>
        <begin position="290"/>
        <end position="319"/>
    </location>
</feature>
<organism evidence="3 4">
    <name type="scientific">Mycena maculata</name>
    <dbReference type="NCBI Taxonomy" id="230809"/>
    <lineage>
        <taxon>Eukaryota</taxon>
        <taxon>Fungi</taxon>
        <taxon>Dikarya</taxon>
        <taxon>Basidiomycota</taxon>
        <taxon>Agaricomycotina</taxon>
        <taxon>Agaricomycetes</taxon>
        <taxon>Agaricomycetidae</taxon>
        <taxon>Agaricales</taxon>
        <taxon>Marasmiineae</taxon>
        <taxon>Mycenaceae</taxon>
        <taxon>Mycena</taxon>
    </lineage>
</organism>
<evidence type="ECO:0000313" key="4">
    <source>
        <dbReference type="Proteomes" id="UP001215280"/>
    </source>
</evidence>
<dbReference type="Proteomes" id="UP001215280">
    <property type="component" value="Unassembled WGS sequence"/>
</dbReference>
<feature type="compositionally biased region" description="Basic residues" evidence="2">
    <location>
        <begin position="224"/>
        <end position="234"/>
    </location>
</feature>
<accession>A0AAD7JUH2</accession>
<reference evidence="3" key="1">
    <citation type="submission" date="2023-03" db="EMBL/GenBank/DDBJ databases">
        <title>Massive genome expansion in bonnet fungi (Mycena s.s.) driven by repeated elements and novel gene families across ecological guilds.</title>
        <authorList>
            <consortium name="Lawrence Berkeley National Laboratory"/>
            <person name="Harder C.B."/>
            <person name="Miyauchi S."/>
            <person name="Viragh M."/>
            <person name="Kuo A."/>
            <person name="Thoen E."/>
            <person name="Andreopoulos B."/>
            <person name="Lu D."/>
            <person name="Skrede I."/>
            <person name="Drula E."/>
            <person name="Henrissat B."/>
            <person name="Morin E."/>
            <person name="Kohler A."/>
            <person name="Barry K."/>
            <person name="LaButti K."/>
            <person name="Morin E."/>
            <person name="Salamov A."/>
            <person name="Lipzen A."/>
            <person name="Mereny Z."/>
            <person name="Hegedus B."/>
            <person name="Baldrian P."/>
            <person name="Stursova M."/>
            <person name="Weitz H."/>
            <person name="Taylor A."/>
            <person name="Grigoriev I.V."/>
            <person name="Nagy L.G."/>
            <person name="Martin F."/>
            <person name="Kauserud H."/>
        </authorList>
    </citation>
    <scope>NUCLEOTIDE SEQUENCE</scope>
    <source>
        <strain evidence="3">CBHHK188m</strain>
    </source>
</reference>
<sequence length="322" mass="35944">MLVEYLCDNSTFRIKLFSDSTADAKKEKRAKQVAKDGKAVQYGVLAKHVFAEDTAEQARYANDPAKYSTSVETRFRRLKKEYKGLLEGIGATGAGLHPDSIDPGNGIRKKWPWWDDLHAFWRELPNYNPIGVQSSELGTDHAAAAADIFTQQTANNEDDEDLDEDEGEDGRSATSMARDRKDDDYGGDSQSNSSSPDDEDEDEVSPDAVPPPLAPTAAPEPLAAKRRRAPKTKAKTPAVNGRDLGIAKANAIRASSAPKKKPQNAVDRLNDLRESESLRLSEKRKLQHEEEMERISVKRLKYELKKLEAENERRRLNRHATS</sequence>
<gene>
    <name evidence="3" type="ORF">DFH07DRAFT_953372</name>
</gene>
<dbReference type="EMBL" id="JARJLG010000020">
    <property type="protein sequence ID" value="KAJ7772089.1"/>
    <property type="molecule type" value="Genomic_DNA"/>
</dbReference>
<name>A0AAD7JUH2_9AGAR</name>
<feature type="region of interest" description="Disordered" evidence="2">
    <location>
        <begin position="151"/>
        <end position="272"/>
    </location>
</feature>
<keyword evidence="4" id="KW-1185">Reference proteome</keyword>
<proteinExistence type="predicted"/>
<feature type="compositionally biased region" description="Acidic residues" evidence="2">
    <location>
        <begin position="156"/>
        <end position="168"/>
    </location>
</feature>
<keyword evidence="1" id="KW-0175">Coiled coil</keyword>
<evidence type="ECO:0000313" key="3">
    <source>
        <dbReference type="EMBL" id="KAJ7772089.1"/>
    </source>
</evidence>
<evidence type="ECO:0000256" key="2">
    <source>
        <dbReference type="SAM" id="MobiDB-lite"/>
    </source>
</evidence>
<protein>
    <submittedName>
        <fullName evidence="3">Uncharacterized protein</fullName>
    </submittedName>
</protein>
<feature type="compositionally biased region" description="Acidic residues" evidence="2">
    <location>
        <begin position="196"/>
        <end position="205"/>
    </location>
</feature>
<dbReference type="AlphaFoldDB" id="A0AAD7JUH2"/>
<comment type="caution">
    <text evidence="3">The sequence shown here is derived from an EMBL/GenBank/DDBJ whole genome shotgun (WGS) entry which is preliminary data.</text>
</comment>
<evidence type="ECO:0000256" key="1">
    <source>
        <dbReference type="SAM" id="Coils"/>
    </source>
</evidence>